<sequence>MKSLRVVLLISVLAAGALPAAAMRMEIPAEPGRSCDDNRSPTILLSNVPKGTSSLKLRIRTLGGISEIPTVKVLPYAGNRLAPGAVRHFIGCDAGGKGSFVEIRIMARDTQGKVLASRSDSVYYPGW</sequence>
<feature type="signal peptide" evidence="1">
    <location>
        <begin position="1"/>
        <end position="22"/>
    </location>
</feature>
<dbReference type="OrthoDB" id="8236332at2"/>
<dbReference type="AlphaFoldDB" id="A0A1X7PF37"/>
<gene>
    <name evidence="2" type="ORF">SAMN02982922_3842</name>
</gene>
<keyword evidence="1" id="KW-0732">Signal</keyword>
<dbReference type="Proteomes" id="UP000193083">
    <property type="component" value="Unassembled WGS sequence"/>
</dbReference>
<feature type="chain" id="PRO_5010871272" evidence="1">
    <location>
        <begin position="23"/>
        <end position="127"/>
    </location>
</feature>
<accession>A0A1X7PF37</accession>
<evidence type="ECO:0000313" key="3">
    <source>
        <dbReference type="Proteomes" id="UP000193083"/>
    </source>
</evidence>
<dbReference type="RefSeq" id="WP_085465613.1">
    <property type="nucleotide sequence ID" value="NZ_FXBL01000004.1"/>
</dbReference>
<evidence type="ECO:0000313" key="2">
    <source>
        <dbReference type="EMBL" id="SMH49082.1"/>
    </source>
</evidence>
<evidence type="ECO:0000256" key="1">
    <source>
        <dbReference type="SAM" id="SignalP"/>
    </source>
</evidence>
<organism evidence="2 3">
    <name type="scientific">Mesorhizobium australicum</name>
    <dbReference type="NCBI Taxonomy" id="536018"/>
    <lineage>
        <taxon>Bacteria</taxon>
        <taxon>Pseudomonadati</taxon>
        <taxon>Pseudomonadota</taxon>
        <taxon>Alphaproteobacteria</taxon>
        <taxon>Hyphomicrobiales</taxon>
        <taxon>Phyllobacteriaceae</taxon>
        <taxon>Mesorhizobium</taxon>
    </lineage>
</organism>
<protein>
    <submittedName>
        <fullName evidence="2">Uncharacterized protein</fullName>
    </submittedName>
</protein>
<keyword evidence="3" id="KW-1185">Reference proteome</keyword>
<reference evidence="2 3" key="1">
    <citation type="submission" date="2017-04" db="EMBL/GenBank/DDBJ databases">
        <authorList>
            <person name="Afonso C.L."/>
            <person name="Miller P.J."/>
            <person name="Scott M.A."/>
            <person name="Spackman E."/>
            <person name="Goraichik I."/>
            <person name="Dimitrov K.M."/>
            <person name="Suarez D.L."/>
            <person name="Swayne D.E."/>
        </authorList>
    </citation>
    <scope>NUCLEOTIDE SEQUENCE [LARGE SCALE GENOMIC DNA]</scope>
    <source>
        <strain evidence="2 3">B5P</strain>
    </source>
</reference>
<name>A0A1X7PF37_9HYPH</name>
<dbReference type="EMBL" id="FXBL01000004">
    <property type="protein sequence ID" value="SMH49082.1"/>
    <property type="molecule type" value="Genomic_DNA"/>
</dbReference>
<proteinExistence type="predicted"/>